<name>A0A4V6ANM8_COLLU</name>
<evidence type="ECO:0000256" key="5">
    <source>
        <dbReference type="SAM" id="Phobius"/>
    </source>
</evidence>
<comment type="subcellular location">
    <subcellularLocation>
        <location evidence="4">Peroxisome membrane</location>
    </subcellularLocation>
</comment>
<reference evidence="6 7" key="1">
    <citation type="submission" date="2019-01" db="EMBL/GenBank/DDBJ databases">
        <title>Genome Assembly of Collichthys lucidus.</title>
        <authorList>
            <person name="Cai M."/>
            <person name="Xiao S."/>
        </authorList>
    </citation>
    <scope>NUCLEOTIDE SEQUENCE [LARGE SCALE GENOMIC DNA]</scope>
    <source>
        <strain evidence="6">JT15FE1705JMU</strain>
        <tissue evidence="6">Muscle</tissue>
    </source>
</reference>
<keyword evidence="3" id="KW-0576">Peroxisome</keyword>
<evidence type="ECO:0000256" key="1">
    <source>
        <dbReference type="ARBA" id="ARBA00022593"/>
    </source>
</evidence>
<dbReference type="OrthoDB" id="411017at2759"/>
<dbReference type="Proteomes" id="UP000298787">
    <property type="component" value="Chromosome 7"/>
</dbReference>
<proteinExistence type="predicted"/>
<keyword evidence="1" id="KW-0962">Peroxisome biogenesis</keyword>
<evidence type="ECO:0000256" key="2">
    <source>
        <dbReference type="ARBA" id="ARBA00023136"/>
    </source>
</evidence>
<dbReference type="Pfam" id="PF05648">
    <property type="entry name" value="PEX11"/>
    <property type="match status" value="1"/>
</dbReference>
<protein>
    <submittedName>
        <fullName evidence="6">Peroxisomal membrane protein 11A</fullName>
    </submittedName>
</protein>
<keyword evidence="5" id="KW-1133">Transmembrane helix</keyword>
<dbReference type="AlphaFoldDB" id="A0A4V6ANM8"/>
<sequence length="247" mass="27897">MEAVVKFTNQSQGRDRVFRATQYACALSIYLLQKKSSERKDLVAKLKSLEATMSAGRKLFRLGNTLNSIEAAKRTMQLSDPVLCLCLTVANINRALYFICDNVLWARSVGLIRDIDKEHWSLNASRCYFFSLVMNLSRDVYEIIQLMVQKAREEHFRQKMDQHLSENPEVAEVVIPQLDAFLFLLLKSLKSHPAVALDTLKNTCDLFIPLDRLGIYKSNAGVVGFCGLISSLIGIVTLAQPKLKIKP</sequence>
<dbReference type="GO" id="GO:0016559">
    <property type="term" value="P:peroxisome fission"/>
    <property type="evidence" value="ECO:0007669"/>
    <property type="project" value="InterPro"/>
</dbReference>
<dbReference type="STRING" id="240159.A0A4V6ANM8"/>
<evidence type="ECO:0000313" key="7">
    <source>
        <dbReference type="Proteomes" id="UP000298787"/>
    </source>
</evidence>
<keyword evidence="2 5" id="KW-0472">Membrane</keyword>
<dbReference type="InterPro" id="IPR008733">
    <property type="entry name" value="PEX11"/>
</dbReference>
<feature type="transmembrane region" description="Helical" evidence="5">
    <location>
        <begin position="220"/>
        <end position="239"/>
    </location>
</feature>
<dbReference type="PANTHER" id="PTHR12652">
    <property type="entry name" value="PEROXISOMAL BIOGENESIS FACTOR 11"/>
    <property type="match status" value="1"/>
</dbReference>
<evidence type="ECO:0000256" key="3">
    <source>
        <dbReference type="ARBA" id="ARBA00023140"/>
    </source>
</evidence>
<keyword evidence="5" id="KW-0812">Transmembrane</keyword>
<dbReference type="EMBL" id="CM014084">
    <property type="protein sequence ID" value="TKS73432.1"/>
    <property type="molecule type" value="Genomic_DNA"/>
</dbReference>
<dbReference type="PANTHER" id="PTHR12652:SF22">
    <property type="entry name" value="PEROXISOMAL MEMBRANE PROTEIN 11A"/>
    <property type="match status" value="1"/>
</dbReference>
<keyword evidence="7" id="KW-1185">Reference proteome</keyword>
<evidence type="ECO:0000256" key="4">
    <source>
        <dbReference type="ARBA" id="ARBA00046271"/>
    </source>
</evidence>
<organism evidence="6 7">
    <name type="scientific">Collichthys lucidus</name>
    <name type="common">Big head croaker</name>
    <name type="synonym">Sciaena lucida</name>
    <dbReference type="NCBI Taxonomy" id="240159"/>
    <lineage>
        <taxon>Eukaryota</taxon>
        <taxon>Metazoa</taxon>
        <taxon>Chordata</taxon>
        <taxon>Craniata</taxon>
        <taxon>Vertebrata</taxon>
        <taxon>Euteleostomi</taxon>
        <taxon>Actinopterygii</taxon>
        <taxon>Neopterygii</taxon>
        <taxon>Teleostei</taxon>
        <taxon>Neoteleostei</taxon>
        <taxon>Acanthomorphata</taxon>
        <taxon>Eupercaria</taxon>
        <taxon>Sciaenidae</taxon>
        <taxon>Collichthys</taxon>
    </lineage>
</organism>
<accession>A0A4V6ANM8</accession>
<dbReference type="GO" id="GO:0005778">
    <property type="term" value="C:peroxisomal membrane"/>
    <property type="evidence" value="ECO:0007669"/>
    <property type="project" value="UniProtKB-SubCell"/>
</dbReference>
<evidence type="ECO:0000313" key="6">
    <source>
        <dbReference type="EMBL" id="TKS73432.1"/>
    </source>
</evidence>
<gene>
    <name evidence="6" type="ORF">D9C73_007511</name>
</gene>